<dbReference type="PRINTS" id="PR00080">
    <property type="entry name" value="SDRFAMILY"/>
</dbReference>
<protein>
    <submittedName>
        <fullName evidence="4">3-phenylpropionate-dihydrodiol/cinnamic acid-dihydrodiol dehydrogenase</fullName>
        <ecNumber evidence="4">1.3.1.87</ecNumber>
    </submittedName>
</protein>
<comment type="similarity">
    <text evidence="1 3">Belongs to the short-chain dehydrogenases/reductases (SDR) family.</text>
</comment>
<evidence type="ECO:0000313" key="4">
    <source>
        <dbReference type="EMBL" id="MQY31882.1"/>
    </source>
</evidence>
<dbReference type="Pfam" id="PF00106">
    <property type="entry name" value="adh_short"/>
    <property type="match status" value="1"/>
</dbReference>
<name>A0A7K0E388_9NOCA</name>
<dbReference type="GO" id="GO:0016616">
    <property type="term" value="F:oxidoreductase activity, acting on the CH-OH group of donors, NAD or NADP as acceptor"/>
    <property type="evidence" value="ECO:0007669"/>
    <property type="project" value="TreeGrafter"/>
</dbReference>
<evidence type="ECO:0000256" key="3">
    <source>
        <dbReference type="RuleBase" id="RU000363"/>
    </source>
</evidence>
<dbReference type="SUPFAM" id="SSF51735">
    <property type="entry name" value="NAD(P)-binding Rossmann-fold domains"/>
    <property type="match status" value="1"/>
</dbReference>
<dbReference type="GO" id="GO:0018498">
    <property type="term" value="F:2,3-dihydroxy-2,3-dihydro-phenylpropionate dehydrogenase activity"/>
    <property type="evidence" value="ECO:0007669"/>
    <property type="project" value="UniProtKB-EC"/>
</dbReference>
<evidence type="ECO:0000256" key="2">
    <source>
        <dbReference type="ARBA" id="ARBA00023002"/>
    </source>
</evidence>
<dbReference type="PANTHER" id="PTHR24322">
    <property type="entry name" value="PKSB"/>
    <property type="match status" value="1"/>
</dbReference>
<dbReference type="Gene3D" id="3.40.50.720">
    <property type="entry name" value="NAD(P)-binding Rossmann-like Domain"/>
    <property type="match status" value="1"/>
</dbReference>
<dbReference type="AlphaFoldDB" id="A0A7K0E388"/>
<evidence type="ECO:0000256" key="1">
    <source>
        <dbReference type="ARBA" id="ARBA00006484"/>
    </source>
</evidence>
<dbReference type="EMBL" id="WEGI01000025">
    <property type="protein sequence ID" value="MQY31882.1"/>
    <property type="molecule type" value="Genomic_DNA"/>
</dbReference>
<dbReference type="RefSeq" id="WP_319944088.1">
    <property type="nucleotide sequence ID" value="NZ_WEGI01000025.1"/>
</dbReference>
<dbReference type="PANTHER" id="PTHR24322:SF736">
    <property type="entry name" value="RETINOL DEHYDROGENASE 10"/>
    <property type="match status" value="1"/>
</dbReference>
<gene>
    <name evidence="4" type="primary">hcaB_16</name>
    <name evidence="4" type="ORF">NRB56_74940</name>
</gene>
<dbReference type="FunFam" id="3.40.50.720:FF:000084">
    <property type="entry name" value="Short-chain dehydrogenase reductase"/>
    <property type="match status" value="1"/>
</dbReference>
<dbReference type="InterPro" id="IPR002347">
    <property type="entry name" value="SDR_fam"/>
</dbReference>
<dbReference type="NCBIfam" id="NF005878">
    <property type="entry name" value="PRK07825.1"/>
    <property type="match status" value="1"/>
</dbReference>
<evidence type="ECO:0000313" key="5">
    <source>
        <dbReference type="Proteomes" id="UP000431401"/>
    </source>
</evidence>
<dbReference type="EC" id="1.3.1.87" evidence="4"/>
<accession>A0A7K0E388</accession>
<keyword evidence="2 4" id="KW-0560">Oxidoreductase</keyword>
<comment type="caution">
    <text evidence="4">The sequence shown here is derived from an EMBL/GenBank/DDBJ whole genome shotgun (WGS) entry which is preliminary data.</text>
</comment>
<reference evidence="4 5" key="1">
    <citation type="submission" date="2019-10" db="EMBL/GenBank/DDBJ databases">
        <title>Nocardia macrotermitis sp. nov. and Nocardia aurantia sp. nov., isolated from the gut of fungus growing-termite Macrotermes natalensis.</title>
        <authorList>
            <person name="Benndorf R."/>
            <person name="Schwitalla J."/>
            <person name="Martin K."/>
            <person name="De Beer W."/>
            <person name="Kaster A.-K."/>
            <person name="Vollmers J."/>
            <person name="Poulsen M."/>
            <person name="Beemelmanns C."/>
        </authorList>
    </citation>
    <scope>NUCLEOTIDE SEQUENCE [LARGE SCALE GENOMIC DNA]</scope>
    <source>
        <strain evidence="4 5">RB56</strain>
    </source>
</reference>
<dbReference type="Proteomes" id="UP000431401">
    <property type="component" value="Unassembled WGS sequence"/>
</dbReference>
<keyword evidence="5" id="KW-1185">Reference proteome</keyword>
<proteinExistence type="inferred from homology"/>
<organism evidence="4 5">
    <name type="scientific">Nocardia aurantia</name>
    <dbReference type="NCBI Taxonomy" id="2585199"/>
    <lineage>
        <taxon>Bacteria</taxon>
        <taxon>Bacillati</taxon>
        <taxon>Actinomycetota</taxon>
        <taxon>Actinomycetes</taxon>
        <taxon>Mycobacteriales</taxon>
        <taxon>Nocardiaceae</taxon>
        <taxon>Nocardia</taxon>
    </lineage>
</organism>
<dbReference type="InterPro" id="IPR036291">
    <property type="entry name" value="NAD(P)-bd_dom_sf"/>
</dbReference>
<sequence>MTRFVIAGKVAVVTGGARGIGRAIAAALLAQGAQVAIGDIDTVTVKTTAGDLGILGDTMDVTDPASVANFLELVRRELGPVDLWINNAGIMPIGPVLEQSDALIRRTVDINVHGVINGSRAAARAMAGRGGRIVNIASIAGRIPAPGMALYNATKFAVVGFTEALDAELADQDIRVSAVLPSFTATELISGISINRLSKPVAPEQIADAVVSVLANGRRQAVIPGSLAPSAAMWAMLPRPVSRFLRRIAGFEEAFLHSDGTRAAYDARIAGE</sequence>
<dbReference type="PRINTS" id="PR00081">
    <property type="entry name" value="GDHRDH"/>
</dbReference>